<comment type="caution">
    <text evidence="2">The sequence shown here is derived from an EMBL/GenBank/DDBJ whole genome shotgun (WGS) entry which is preliminary data.</text>
</comment>
<organism evidence="2 3">
    <name type="scientific">Mycoemilia scoparia</name>
    <dbReference type="NCBI Taxonomy" id="417184"/>
    <lineage>
        <taxon>Eukaryota</taxon>
        <taxon>Fungi</taxon>
        <taxon>Fungi incertae sedis</taxon>
        <taxon>Zoopagomycota</taxon>
        <taxon>Kickxellomycotina</taxon>
        <taxon>Kickxellomycetes</taxon>
        <taxon>Kickxellales</taxon>
        <taxon>Kickxellaceae</taxon>
        <taxon>Mycoemilia</taxon>
    </lineage>
</organism>
<dbReference type="EMBL" id="JANBPU010000817">
    <property type="protein sequence ID" value="KAJ1909117.1"/>
    <property type="molecule type" value="Genomic_DNA"/>
</dbReference>
<keyword evidence="1" id="KW-0732">Signal</keyword>
<protein>
    <submittedName>
        <fullName evidence="2">Uncharacterized protein</fullName>
    </submittedName>
</protein>
<name>A0A9W7ZHC7_9FUNG</name>
<keyword evidence="3" id="KW-1185">Reference proteome</keyword>
<dbReference type="AlphaFoldDB" id="A0A9W7ZHC7"/>
<dbReference type="Proteomes" id="UP001150538">
    <property type="component" value="Unassembled WGS sequence"/>
</dbReference>
<proteinExistence type="predicted"/>
<sequence>MKITLSSLLLCSAAVLLSSTTTNAQSFNKRNLNKRKSGSSGLTEYGYTALHSQYPSQFKRVVDFDQYAAEALEAYLDDESSLNQDNVDHSTPGYVSSIEFAKCDFKENKDTKPQIKACIKKIGKMTGGSDEYKYVALAFSKEAGLLFTAKCDGEDEKCPGAEL</sequence>
<gene>
    <name evidence="2" type="ORF">H4219_006442</name>
</gene>
<feature type="signal peptide" evidence="1">
    <location>
        <begin position="1"/>
        <end position="24"/>
    </location>
</feature>
<evidence type="ECO:0000313" key="3">
    <source>
        <dbReference type="Proteomes" id="UP001150538"/>
    </source>
</evidence>
<evidence type="ECO:0000313" key="2">
    <source>
        <dbReference type="EMBL" id="KAJ1909117.1"/>
    </source>
</evidence>
<feature type="chain" id="PRO_5040952298" evidence="1">
    <location>
        <begin position="25"/>
        <end position="163"/>
    </location>
</feature>
<evidence type="ECO:0000256" key="1">
    <source>
        <dbReference type="SAM" id="SignalP"/>
    </source>
</evidence>
<accession>A0A9W7ZHC7</accession>
<reference evidence="2" key="1">
    <citation type="submission" date="2022-07" db="EMBL/GenBank/DDBJ databases">
        <title>Phylogenomic reconstructions and comparative analyses of Kickxellomycotina fungi.</title>
        <authorList>
            <person name="Reynolds N.K."/>
            <person name="Stajich J.E."/>
            <person name="Barry K."/>
            <person name="Grigoriev I.V."/>
            <person name="Crous P."/>
            <person name="Smith M.E."/>
        </authorList>
    </citation>
    <scope>NUCLEOTIDE SEQUENCE</scope>
    <source>
        <strain evidence="2">NBRC 100468</strain>
    </source>
</reference>